<evidence type="ECO:0000313" key="1">
    <source>
        <dbReference type="EMBL" id="CAG8504947.1"/>
    </source>
</evidence>
<name>A0A9N8ZRS8_9GLOM</name>
<organism evidence="1 2">
    <name type="scientific">Racocetra fulgida</name>
    <dbReference type="NCBI Taxonomy" id="60492"/>
    <lineage>
        <taxon>Eukaryota</taxon>
        <taxon>Fungi</taxon>
        <taxon>Fungi incertae sedis</taxon>
        <taxon>Mucoromycota</taxon>
        <taxon>Glomeromycotina</taxon>
        <taxon>Glomeromycetes</taxon>
        <taxon>Diversisporales</taxon>
        <taxon>Gigasporaceae</taxon>
        <taxon>Racocetra</taxon>
    </lineage>
</organism>
<protein>
    <submittedName>
        <fullName evidence="1">5625_t:CDS:1</fullName>
    </submittedName>
</protein>
<proteinExistence type="predicted"/>
<reference evidence="1" key="1">
    <citation type="submission" date="2021-06" db="EMBL/GenBank/DDBJ databases">
        <authorList>
            <person name="Kallberg Y."/>
            <person name="Tangrot J."/>
            <person name="Rosling A."/>
        </authorList>
    </citation>
    <scope>NUCLEOTIDE SEQUENCE</scope>
    <source>
        <strain evidence="1">IN212</strain>
    </source>
</reference>
<evidence type="ECO:0000313" key="2">
    <source>
        <dbReference type="Proteomes" id="UP000789396"/>
    </source>
</evidence>
<sequence>MVIIVIILAVLAVGFILPGEYARSKLATETDKEKPAQQLEEILKNIPSAEDNPSDPEKLQLEKKILKLRGEIKED</sequence>
<gene>
    <name evidence="1" type="ORF">RFULGI_LOCUS2618</name>
</gene>
<dbReference type="Proteomes" id="UP000789396">
    <property type="component" value="Unassembled WGS sequence"/>
</dbReference>
<comment type="caution">
    <text evidence="1">The sequence shown here is derived from an EMBL/GenBank/DDBJ whole genome shotgun (WGS) entry which is preliminary data.</text>
</comment>
<dbReference type="AlphaFoldDB" id="A0A9N8ZRS8"/>
<keyword evidence="2" id="KW-1185">Reference proteome</keyword>
<dbReference type="EMBL" id="CAJVPZ010002022">
    <property type="protein sequence ID" value="CAG8504947.1"/>
    <property type="molecule type" value="Genomic_DNA"/>
</dbReference>
<accession>A0A9N8ZRS8</accession>